<protein>
    <recommendedName>
        <fullName evidence="4">Lysozyme</fullName>
        <ecNumber evidence="4">3.2.1.17</ecNumber>
    </recommendedName>
</protein>
<comment type="caution">
    <text evidence="5">The sequence shown here is derived from an EMBL/GenBank/DDBJ whole genome shotgun (WGS) entry which is preliminary data.</text>
</comment>
<dbReference type="InterPro" id="IPR006311">
    <property type="entry name" value="TAT_signal"/>
</dbReference>
<sequence length="318" mass="34102">MNLPPAPSPVPVCVSARCCPTNRPAPATPEVLVVQSPVPPRPLTRRTLAVAGGLLTTAALLTAAPTAHAAAPGAGSGITHPDQDWMGSTVAAHEGRSAAGDPITLTPNVTQTKGFDVSHWQGGINWATQYGKGARFVYIKATESTDYRDPNFNANYTGSYNAGFIRGAYHFATPNTSTAKAQADYFVAHGGGWSKDGKTLPPMLDIEYNPYGATCYGKSQADMRTWITNFLNEVHTKTSRWATIYTTTDWWTTCTGNSAAYSSKDPLFIARYNSTVGTLPAGWGFYTFWQFADSGTFPGDQDRFNGPLSGLKNLANNT</sequence>
<dbReference type="EC" id="3.2.1.17" evidence="4"/>
<organism evidence="5 6">
    <name type="scientific">Actinacidiphila epipremni</name>
    <dbReference type="NCBI Taxonomy" id="2053013"/>
    <lineage>
        <taxon>Bacteria</taxon>
        <taxon>Bacillati</taxon>
        <taxon>Actinomycetota</taxon>
        <taxon>Actinomycetes</taxon>
        <taxon>Kitasatosporales</taxon>
        <taxon>Streptomycetaceae</taxon>
        <taxon>Actinacidiphila</taxon>
    </lineage>
</organism>
<comment type="catalytic activity">
    <reaction evidence="4">
        <text>Hydrolysis of (1-&gt;4)-beta-linkages between N-acetylmuramic acid and N-acetyl-D-glucosamine residues in a peptidoglycan and between N-acetyl-D-glucosamine residues in chitodextrins.</text>
        <dbReference type="EC" id="3.2.1.17"/>
    </reaction>
</comment>
<dbReference type="Proteomes" id="UP000734511">
    <property type="component" value="Unassembled WGS sequence"/>
</dbReference>
<dbReference type="PANTHER" id="PTHR34135:SF2">
    <property type="entry name" value="LYSOZYME"/>
    <property type="match status" value="1"/>
</dbReference>
<dbReference type="InterPro" id="IPR017853">
    <property type="entry name" value="GH"/>
</dbReference>
<keyword evidence="3 4" id="KW-0326">Glycosidase</keyword>
<accession>A0ABX0ZSA4</accession>
<dbReference type="PROSITE" id="PS51318">
    <property type="entry name" value="TAT"/>
    <property type="match status" value="1"/>
</dbReference>
<keyword evidence="6" id="KW-1185">Reference proteome</keyword>
<keyword evidence="2 4" id="KW-0378">Hydrolase</keyword>
<gene>
    <name evidence="5" type="ORF">HCN08_14015</name>
</gene>
<dbReference type="EMBL" id="JAATEJ010000009">
    <property type="protein sequence ID" value="NJP44503.1"/>
    <property type="molecule type" value="Genomic_DNA"/>
</dbReference>
<dbReference type="PROSITE" id="PS51904">
    <property type="entry name" value="GLYCOSYL_HYDROL_F25_2"/>
    <property type="match status" value="1"/>
</dbReference>
<evidence type="ECO:0000313" key="5">
    <source>
        <dbReference type="EMBL" id="NJP44503.1"/>
    </source>
</evidence>
<dbReference type="PROSITE" id="PS00953">
    <property type="entry name" value="GLYCOSYL_HYDROL_F25_1"/>
    <property type="match status" value="1"/>
</dbReference>
<dbReference type="PANTHER" id="PTHR34135">
    <property type="entry name" value="LYSOZYME"/>
    <property type="match status" value="1"/>
</dbReference>
<dbReference type="InterPro" id="IPR008270">
    <property type="entry name" value="Glyco_hydro_25_AS"/>
</dbReference>
<evidence type="ECO:0000313" key="6">
    <source>
        <dbReference type="Proteomes" id="UP000734511"/>
    </source>
</evidence>
<comment type="similarity">
    <text evidence="1 4">Belongs to the glycosyl hydrolase 25 family.</text>
</comment>
<dbReference type="InterPro" id="IPR002053">
    <property type="entry name" value="Glyco_hydro_25"/>
</dbReference>
<proteinExistence type="inferred from homology"/>
<evidence type="ECO:0000256" key="2">
    <source>
        <dbReference type="ARBA" id="ARBA00022801"/>
    </source>
</evidence>
<evidence type="ECO:0000256" key="3">
    <source>
        <dbReference type="ARBA" id="ARBA00023295"/>
    </source>
</evidence>
<evidence type="ECO:0000256" key="4">
    <source>
        <dbReference type="RuleBase" id="RU361176"/>
    </source>
</evidence>
<dbReference type="SMART" id="SM00641">
    <property type="entry name" value="Glyco_25"/>
    <property type="match status" value="1"/>
</dbReference>
<name>A0ABX0ZSA4_9ACTN</name>
<reference evidence="5 6" key="1">
    <citation type="submission" date="2020-03" db="EMBL/GenBank/DDBJ databases">
        <title>WGS of actinomycetes isolated from Thailand.</title>
        <authorList>
            <person name="Thawai C."/>
        </authorList>
    </citation>
    <scope>NUCLEOTIDE SEQUENCE [LARGE SCALE GENOMIC DNA]</scope>
    <source>
        <strain evidence="5 6">PRB2-1</strain>
    </source>
</reference>
<dbReference type="Pfam" id="PF01183">
    <property type="entry name" value="Glyco_hydro_25"/>
    <property type="match status" value="1"/>
</dbReference>
<dbReference type="SUPFAM" id="SSF51445">
    <property type="entry name" value="(Trans)glycosidases"/>
    <property type="match status" value="1"/>
</dbReference>
<evidence type="ECO:0000256" key="1">
    <source>
        <dbReference type="ARBA" id="ARBA00010646"/>
    </source>
</evidence>
<dbReference type="Gene3D" id="3.20.20.80">
    <property type="entry name" value="Glycosidases"/>
    <property type="match status" value="1"/>
</dbReference>
<dbReference type="InterPro" id="IPR018077">
    <property type="entry name" value="Glyco_hydro_fam25_subgr"/>
</dbReference>